<protein>
    <submittedName>
        <fullName evidence="1">Uncharacterized protein</fullName>
    </submittedName>
</protein>
<evidence type="ECO:0000313" key="1">
    <source>
        <dbReference type="EMBL" id="KAK9840262.1"/>
    </source>
</evidence>
<keyword evidence="2" id="KW-1185">Reference proteome</keyword>
<dbReference type="Proteomes" id="UP001438707">
    <property type="component" value="Unassembled WGS sequence"/>
</dbReference>
<organism evidence="1 2">
    <name type="scientific">Apatococcus lobatus</name>
    <dbReference type="NCBI Taxonomy" id="904363"/>
    <lineage>
        <taxon>Eukaryota</taxon>
        <taxon>Viridiplantae</taxon>
        <taxon>Chlorophyta</taxon>
        <taxon>core chlorophytes</taxon>
        <taxon>Trebouxiophyceae</taxon>
        <taxon>Chlorellales</taxon>
        <taxon>Chlorellaceae</taxon>
        <taxon>Apatococcus</taxon>
    </lineage>
</organism>
<reference evidence="1 2" key="1">
    <citation type="journal article" date="2024" name="Nat. Commun.">
        <title>Phylogenomics reveals the evolutionary origins of lichenization in chlorophyte algae.</title>
        <authorList>
            <person name="Puginier C."/>
            <person name="Libourel C."/>
            <person name="Otte J."/>
            <person name="Skaloud P."/>
            <person name="Haon M."/>
            <person name="Grisel S."/>
            <person name="Petersen M."/>
            <person name="Berrin J.G."/>
            <person name="Delaux P.M."/>
            <person name="Dal Grande F."/>
            <person name="Keller J."/>
        </authorList>
    </citation>
    <scope>NUCLEOTIDE SEQUENCE [LARGE SCALE GENOMIC DNA]</scope>
    <source>
        <strain evidence="1 2">SAG 2145</strain>
    </source>
</reference>
<name>A0AAW1S349_9CHLO</name>
<dbReference type="EMBL" id="JALJOS010000004">
    <property type="protein sequence ID" value="KAK9840262.1"/>
    <property type="molecule type" value="Genomic_DNA"/>
</dbReference>
<comment type="caution">
    <text evidence="1">The sequence shown here is derived from an EMBL/GenBank/DDBJ whole genome shotgun (WGS) entry which is preliminary data.</text>
</comment>
<dbReference type="AlphaFoldDB" id="A0AAW1S349"/>
<proteinExistence type="predicted"/>
<sequence length="100" mass="11365">MSRSLSKEGLEQISVPRQYSLLNGRTQLSRGYMTQGSQSQQEWPLRGLSARDARDTWRAELGANGTGCRTRQPLVGWPRQRCRGLLPLESRMMYQLPASI</sequence>
<gene>
    <name evidence="1" type="ORF">WJX74_006384</name>
</gene>
<evidence type="ECO:0000313" key="2">
    <source>
        <dbReference type="Proteomes" id="UP001438707"/>
    </source>
</evidence>
<accession>A0AAW1S349</accession>